<gene>
    <name evidence="1" type="ORF">ACF05T_20640</name>
</gene>
<comment type="caution">
    <text evidence="1">The sequence shown here is derived from an EMBL/GenBank/DDBJ whole genome shotgun (WGS) entry which is preliminary data.</text>
</comment>
<organism evidence="1 2">
    <name type="scientific">Streptomyces lateritius</name>
    <dbReference type="NCBI Taxonomy" id="67313"/>
    <lineage>
        <taxon>Bacteria</taxon>
        <taxon>Bacillati</taxon>
        <taxon>Actinomycetota</taxon>
        <taxon>Actinomycetes</taxon>
        <taxon>Kitasatosporales</taxon>
        <taxon>Streptomycetaceae</taxon>
        <taxon>Streptomyces</taxon>
    </lineage>
</organism>
<protein>
    <submittedName>
        <fullName evidence="1">Uncharacterized protein</fullName>
    </submittedName>
</protein>
<keyword evidence="2" id="KW-1185">Reference proteome</keyword>
<dbReference type="EMBL" id="JBIBSM010000010">
    <property type="protein sequence ID" value="MFF8278489.1"/>
    <property type="molecule type" value="Genomic_DNA"/>
</dbReference>
<evidence type="ECO:0000313" key="1">
    <source>
        <dbReference type="EMBL" id="MFF8278489.1"/>
    </source>
</evidence>
<accession>A0ABW6YF67</accession>
<proteinExistence type="predicted"/>
<dbReference type="Proteomes" id="UP001603013">
    <property type="component" value="Unassembled WGS sequence"/>
</dbReference>
<sequence length="70" mass="7894">MPEFVAAHPELRLIEDRFTEIRRAVGTTRSRRPETVAFPRDVVEELKSGGFVADALRRADRPPALVAPPR</sequence>
<name>A0ABW6YF67_9ACTN</name>
<reference evidence="1 2" key="1">
    <citation type="submission" date="2024-10" db="EMBL/GenBank/DDBJ databases">
        <title>The Natural Products Discovery Center: Release of the First 8490 Sequenced Strains for Exploring Actinobacteria Biosynthetic Diversity.</title>
        <authorList>
            <person name="Kalkreuter E."/>
            <person name="Kautsar S.A."/>
            <person name="Yang D."/>
            <person name="Bader C.D."/>
            <person name="Teijaro C.N."/>
            <person name="Fluegel L."/>
            <person name="Davis C.M."/>
            <person name="Simpson J.R."/>
            <person name="Lauterbach L."/>
            <person name="Steele A.D."/>
            <person name="Gui C."/>
            <person name="Meng S."/>
            <person name="Li G."/>
            <person name="Viehrig K."/>
            <person name="Ye F."/>
            <person name="Su P."/>
            <person name="Kiefer A.F."/>
            <person name="Nichols A."/>
            <person name="Cepeda A.J."/>
            <person name="Yan W."/>
            <person name="Fan B."/>
            <person name="Jiang Y."/>
            <person name="Adhikari A."/>
            <person name="Zheng C.-J."/>
            <person name="Schuster L."/>
            <person name="Cowan T.M."/>
            <person name="Smanski M.J."/>
            <person name="Chevrette M.G."/>
            <person name="De Carvalho L.P.S."/>
            <person name="Shen B."/>
        </authorList>
    </citation>
    <scope>NUCLEOTIDE SEQUENCE [LARGE SCALE GENOMIC DNA]</scope>
    <source>
        <strain evidence="1 2">NPDC015755</strain>
    </source>
</reference>
<evidence type="ECO:0000313" key="2">
    <source>
        <dbReference type="Proteomes" id="UP001603013"/>
    </source>
</evidence>
<dbReference type="RefSeq" id="WP_391935614.1">
    <property type="nucleotide sequence ID" value="NZ_JBIBSM010000010.1"/>
</dbReference>